<dbReference type="GO" id="GO:0052621">
    <property type="term" value="F:diguanylate cyclase activity"/>
    <property type="evidence" value="ECO:0007669"/>
    <property type="project" value="TreeGrafter"/>
</dbReference>
<gene>
    <name evidence="3" type="ORF">HF999_10520</name>
</gene>
<accession>A0A846X3M8</accession>
<dbReference type="EMBL" id="JAAXOQ010000011">
    <property type="protein sequence ID" value="NKY18802.1"/>
    <property type="molecule type" value="Genomic_DNA"/>
</dbReference>
<comment type="caution">
    <text evidence="3">The sequence shown here is derived from an EMBL/GenBank/DDBJ whole genome shotgun (WGS) entry which is preliminary data.</text>
</comment>
<dbReference type="InterPro" id="IPR050469">
    <property type="entry name" value="Diguanylate_Cyclase"/>
</dbReference>
<evidence type="ECO:0000313" key="4">
    <source>
        <dbReference type="Proteomes" id="UP000582646"/>
    </source>
</evidence>
<feature type="transmembrane region" description="Helical" evidence="1">
    <location>
        <begin position="147"/>
        <end position="167"/>
    </location>
</feature>
<dbReference type="SUPFAM" id="SSF55073">
    <property type="entry name" value="Nucleotide cyclase"/>
    <property type="match status" value="1"/>
</dbReference>
<dbReference type="SMART" id="SM00267">
    <property type="entry name" value="GGDEF"/>
    <property type="match status" value="1"/>
</dbReference>
<dbReference type="RefSeq" id="WP_168545820.1">
    <property type="nucleotide sequence ID" value="NZ_BAAAKS010000009.1"/>
</dbReference>
<name>A0A846X3M8_9ACTN</name>
<dbReference type="Pfam" id="PF00990">
    <property type="entry name" value="GGDEF"/>
    <property type="match status" value="1"/>
</dbReference>
<dbReference type="InterPro" id="IPR000160">
    <property type="entry name" value="GGDEF_dom"/>
</dbReference>
<organism evidence="3 4">
    <name type="scientific">Tsukamurella spumae</name>
    <dbReference type="NCBI Taxonomy" id="44753"/>
    <lineage>
        <taxon>Bacteria</taxon>
        <taxon>Bacillati</taxon>
        <taxon>Actinomycetota</taxon>
        <taxon>Actinomycetes</taxon>
        <taxon>Mycobacteriales</taxon>
        <taxon>Tsukamurellaceae</taxon>
        <taxon>Tsukamurella</taxon>
    </lineage>
</organism>
<evidence type="ECO:0000313" key="3">
    <source>
        <dbReference type="EMBL" id="NKY18802.1"/>
    </source>
</evidence>
<dbReference type="AlphaFoldDB" id="A0A846X3M8"/>
<feature type="transmembrane region" description="Helical" evidence="1">
    <location>
        <begin position="60"/>
        <end position="85"/>
    </location>
</feature>
<keyword evidence="1" id="KW-0472">Membrane</keyword>
<dbReference type="NCBIfam" id="TIGR00254">
    <property type="entry name" value="GGDEF"/>
    <property type="match status" value="1"/>
</dbReference>
<keyword evidence="1" id="KW-0812">Transmembrane</keyword>
<feature type="domain" description="GGDEF" evidence="2">
    <location>
        <begin position="236"/>
        <end position="374"/>
    </location>
</feature>
<proteinExistence type="predicted"/>
<evidence type="ECO:0000259" key="2">
    <source>
        <dbReference type="PROSITE" id="PS50887"/>
    </source>
</evidence>
<dbReference type="Gene3D" id="3.30.70.270">
    <property type="match status" value="1"/>
</dbReference>
<feature type="transmembrane region" description="Helical" evidence="1">
    <location>
        <begin position="173"/>
        <end position="195"/>
    </location>
</feature>
<feature type="transmembrane region" description="Helical" evidence="1">
    <location>
        <begin position="27"/>
        <end position="48"/>
    </location>
</feature>
<dbReference type="Proteomes" id="UP000582646">
    <property type="component" value="Unassembled WGS sequence"/>
</dbReference>
<dbReference type="InterPro" id="IPR029787">
    <property type="entry name" value="Nucleotide_cyclase"/>
</dbReference>
<dbReference type="PROSITE" id="PS50887">
    <property type="entry name" value="GGDEF"/>
    <property type="match status" value="1"/>
</dbReference>
<keyword evidence="1" id="KW-1133">Transmembrane helix</keyword>
<protein>
    <submittedName>
        <fullName evidence="3">GGDEF domain-containing protein</fullName>
    </submittedName>
</protein>
<dbReference type="CDD" id="cd01949">
    <property type="entry name" value="GGDEF"/>
    <property type="match status" value="1"/>
</dbReference>
<feature type="transmembrane region" description="Helical" evidence="1">
    <location>
        <begin position="97"/>
        <end position="116"/>
    </location>
</feature>
<dbReference type="PANTHER" id="PTHR45138:SF9">
    <property type="entry name" value="DIGUANYLATE CYCLASE DGCM-RELATED"/>
    <property type="match status" value="1"/>
</dbReference>
<sequence>MNRNGGPDPDLSLLHPFLGQIEMSERVVRFAIAGFTLVVGVIGFMSAFSPDGAAGSRWRVVAILVISATTLPAAFIVARINLASLWWTGATPASRSLGTIFIAYVDFGFTVGLLTFQNPMMSLHGTALFALFGGYAAHFVRLRTMVFHLIFTTLVIVGFAIVSWQSGAPGMTVVYYATISVVAANGVTVVLRLYADEFQDALRRQLDSANTDALTGVLNRRGFMHVTQDLIARNPTRFVVAIADIDHYKRINDLHGHAVGDAVLARLADVVVGIVDEDVVVGRLGGDEFAIAYVGEGAVLHRIAAAIREHSSAILSDEQVTMSIGGVVCPAGSGSDATGQVDVSRTLERALAEADSALLGAKRDGRNVCNVVTAPPAEA</sequence>
<dbReference type="PANTHER" id="PTHR45138">
    <property type="entry name" value="REGULATORY COMPONENTS OF SENSORY TRANSDUCTION SYSTEM"/>
    <property type="match status" value="1"/>
</dbReference>
<keyword evidence="4" id="KW-1185">Reference proteome</keyword>
<dbReference type="InterPro" id="IPR043128">
    <property type="entry name" value="Rev_trsase/Diguanyl_cyclase"/>
</dbReference>
<evidence type="ECO:0000256" key="1">
    <source>
        <dbReference type="SAM" id="Phobius"/>
    </source>
</evidence>
<feature type="transmembrane region" description="Helical" evidence="1">
    <location>
        <begin position="122"/>
        <end position="140"/>
    </location>
</feature>
<reference evidence="3 4" key="1">
    <citation type="submission" date="2020-04" db="EMBL/GenBank/DDBJ databases">
        <title>MicrobeNet Type strains.</title>
        <authorList>
            <person name="Nicholson A.C."/>
        </authorList>
    </citation>
    <scope>NUCLEOTIDE SEQUENCE [LARGE SCALE GENOMIC DNA]</scope>
    <source>
        <strain evidence="3 4">DSM 44113</strain>
    </source>
</reference>